<evidence type="ECO:0000313" key="1">
    <source>
        <dbReference type="EMBL" id="RWR73478.1"/>
    </source>
</evidence>
<evidence type="ECO:0000313" key="2">
    <source>
        <dbReference type="Proteomes" id="UP000283530"/>
    </source>
</evidence>
<dbReference type="EMBL" id="QPKB01000001">
    <property type="protein sequence ID" value="RWR73478.1"/>
    <property type="molecule type" value="Genomic_DNA"/>
</dbReference>
<keyword evidence="2" id="KW-1185">Reference proteome</keyword>
<gene>
    <name evidence="1" type="ORF">CKAN_00176000</name>
</gene>
<dbReference type="GO" id="GO:0005743">
    <property type="term" value="C:mitochondrial inner membrane"/>
    <property type="evidence" value="ECO:0007669"/>
    <property type="project" value="InterPro"/>
</dbReference>
<dbReference type="GO" id="GO:0030003">
    <property type="term" value="P:intracellular monoatomic cation homeostasis"/>
    <property type="evidence" value="ECO:0007669"/>
    <property type="project" value="TreeGrafter"/>
</dbReference>
<dbReference type="Proteomes" id="UP000283530">
    <property type="component" value="Unassembled WGS sequence"/>
</dbReference>
<dbReference type="OrthoDB" id="275278at2759"/>
<dbReference type="PANTHER" id="PTHR14009:SF34">
    <property type="entry name" value="LETM1 RBD DOMAIN-CONTAINING PROTEIN"/>
    <property type="match status" value="1"/>
</dbReference>
<organism evidence="1 2">
    <name type="scientific">Cinnamomum micranthum f. kanehirae</name>
    <dbReference type="NCBI Taxonomy" id="337451"/>
    <lineage>
        <taxon>Eukaryota</taxon>
        <taxon>Viridiplantae</taxon>
        <taxon>Streptophyta</taxon>
        <taxon>Embryophyta</taxon>
        <taxon>Tracheophyta</taxon>
        <taxon>Spermatophyta</taxon>
        <taxon>Magnoliopsida</taxon>
        <taxon>Magnoliidae</taxon>
        <taxon>Laurales</taxon>
        <taxon>Lauraceae</taxon>
        <taxon>Cinnamomum</taxon>
    </lineage>
</organism>
<dbReference type="PANTHER" id="PTHR14009">
    <property type="entry name" value="LEUCINE ZIPPER-EF-HAND CONTAINING TRANSMEMBRANE PROTEIN"/>
    <property type="match status" value="1"/>
</dbReference>
<accession>A0A3S3MBP7</accession>
<reference evidence="1 2" key="1">
    <citation type="journal article" date="2019" name="Nat. Plants">
        <title>Stout camphor tree genome fills gaps in understanding of flowering plant genome evolution.</title>
        <authorList>
            <person name="Chaw S.M."/>
            <person name="Liu Y.C."/>
            <person name="Wu Y.W."/>
            <person name="Wang H.Y."/>
            <person name="Lin C.I."/>
            <person name="Wu C.S."/>
            <person name="Ke H.M."/>
            <person name="Chang L.Y."/>
            <person name="Hsu C.Y."/>
            <person name="Yang H.T."/>
            <person name="Sudianto E."/>
            <person name="Hsu M.H."/>
            <person name="Wu K.P."/>
            <person name="Wang L.N."/>
            <person name="Leebens-Mack J.H."/>
            <person name="Tsai I.J."/>
        </authorList>
    </citation>
    <scope>NUCLEOTIDE SEQUENCE [LARGE SCALE GENOMIC DNA]</scope>
    <source>
        <strain evidence="2">cv. Chaw 1501</strain>
        <tissue evidence="1">Young leaves</tissue>
    </source>
</reference>
<sequence length="626" mass="70611">MHDPMLQLNKLKNNLLSSLILPFRNSCGTKNRGMIRDNTLPVVLGSQLWNLNQKGGSNFGPLRNSILFKFLCSHFASSSTPHPLTRLSCIELPTAFAASDYSKDDIGFPEVVNDTHEMSINQIDYLLQILHQSANSFFVAIQSHKSVRNCLELSKAWVGVDVHAWHKHVAYEVAAVYALLKTVKEMGTAICDEHENDPHPFCRIISPKISILLEDIESQLNIRDPRLLEWFKMEQLPVFAEHFAPLLGRWSTEYPTRTVYLSTLISVLLPSMMMKSIPVTPLERGTGLTTTNFSGVAVIVLAISCTIAVQKLGAERISCPLFTHSFPDMIGELMDVLIGLASMDKLHKLASKAGFEHEFLAHFCSNVLYHSRSCEVVFWVSMAWRKLILAFQREGVVSKLQILHDSKILETDLATLGLFAFLGRRTRLFLSSMGIKDLDEPLQDFLRLVFLHCSYLECGSLFIYPELSSIPAYELFMEVVTEEIGWLDFYAAIVGASYTDRRRSKQHAKQAEKEIILSTILNVCSHALSSFAVFSKSTQQSLDANLAAILLQSDLPKIKEVRFPESKPSLEDQDEVNVSVSLNDVHKKFGDSMTRGNTECMHQQLLRVSKLDFRKIFHIGNFVTDH</sequence>
<proteinExistence type="predicted"/>
<dbReference type="STRING" id="337451.A0A3S3MBP7"/>
<dbReference type="AlphaFoldDB" id="A0A3S3MBP7"/>
<dbReference type="InterPro" id="IPR044202">
    <property type="entry name" value="LETM1/MDM38-like"/>
</dbReference>
<protein>
    <submittedName>
        <fullName evidence="1">LETM1-like protein</fullName>
    </submittedName>
</protein>
<name>A0A3S3MBP7_9MAGN</name>
<comment type="caution">
    <text evidence="1">The sequence shown here is derived from an EMBL/GenBank/DDBJ whole genome shotgun (WGS) entry which is preliminary data.</text>
</comment>